<dbReference type="WBParaSite" id="BTMF_0001563301-mRNA-1">
    <property type="protein sequence ID" value="BTMF_0001563301-mRNA-1"/>
    <property type="gene ID" value="BTMF_0001563301"/>
</dbReference>
<name>A0A0R3R6I9_9BILA</name>
<dbReference type="PIRSF" id="PIRSF006305">
    <property type="entry name" value="Maf"/>
    <property type="match status" value="1"/>
</dbReference>
<dbReference type="PANTHER" id="PTHR43213:SF5">
    <property type="entry name" value="BIFUNCTIONAL DTTP_UTP PYROPHOSPHATASE_METHYLTRANSFERASE PROTEIN-RELATED"/>
    <property type="match status" value="1"/>
</dbReference>
<dbReference type="CDD" id="cd00555">
    <property type="entry name" value="Maf"/>
    <property type="match status" value="1"/>
</dbReference>
<comment type="cofactor">
    <cofactor evidence="1">
        <name>a divalent metal cation</name>
        <dbReference type="ChEBI" id="CHEBI:60240"/>
    </cofactor>
</comment>
<dbReference type="AlphaFoldDB" id="A0A0R3R6I9"/>
<dbReference type="HAMAP" id="MF_00528">
    <property type="entry name" value="Maf"/>
    <property type="match status" value="1"/>
</dbReference>
<dbReference type="InterPro" id="IPR029001">
    <property type="entry name" value="ITPase-like_fam"/>
</dbReference>
<sequence length="215" mass="24003">MALVPPSIASLRIILASGSKQRLTLLKQIVWFGTLKFYKGIEPTVRISNYDENLSKDLAVDEFVRETARMKAVTIAKLVVAPFDIKDYDVIIGCDTVVLFNNNIIGKPINVEDARATLHRLSGNVHEVYTGVTIIDNNQQCEQFVERTTVKFCQIPANVIEEYIASGEPFDRAGSYSIQGCGGMFVEKIDGCYYNVVGLPINRLVKALWKRIGLK</sequence>
<dbReference type="GO" id="GO:0047429">
    <property type="term" value="F:nucleoside triphosphate diphosphatase activity"/>
    <property type="evidence" value="ECO:0007669"/>
    <property type="project" value="InterPro"/>
</dbReference>
<dbReference type="InterPro" id="IPR003697">
    <property type="entry name" value="Maf-like"/>
</dbReference>
<dbReference type="EMBL" id="UZAG01020300">
    <property type="protein sequence ID" value="VDO46374.1"/>
    <property type="molecule type" value="Genomic_DNA"/>
</dbReference>
<dbReference type="Gene3D" id="3.90.950.10">
    <property type="match status" value="1"/>
</dbReference>
<reference evidence="5" key="1">
    <citation type="submission" date="2017-02" db="UniProtKB">
        <authorList>
            <consortium name="WormBaseParasite"/>
        </authorList>
    </citation>
    <scope>IDENTIFICATION</scope>
</reference>
<organism evidence="5">
    <name type="scientific">Brugia timori</name>
    <dbReference type="NCBI Taxonomy" id="42155"/>
    <lineage>
        <taxon>Eukaryota</taxon>
        <taxon>Metazoa</taxon>
        <taxon>Ecdysozoa</taxon>
        <taxon>Nematoda</taxon>
        <taxon>Chromadorea</taxon>
        <taxon>Rhabditida</taxon>
        <taxon>Spirurina</taxon>
        <taxon>Spiruromorpha</taxon>
        <taxon>Filarioidea</taxon>
        <taxon>Onchocercidae</taxon>
        <taxon>Brugia</taxon>
    </lineage>
</organism>
<proteinExistence type="inferred from homology"/>
<dbReference type="PANTHER" id="PTHR43213">
    <property type="entry name" value="BIFUNCTIONAL DTTP/UTP PYROPHOSPHATASE/METHYLTRANSFERASE PROTEIN-RELATED"/>
    <property type="match status" value="1"/>
</dbReference>
<keyword evidence="2" id="KW-0378">Hydrolase</keyword>
<evidence type="ECO:0000313" key="5">
    <source>
        <dbReference type="WBParaSite" id="BTMF_0001563301-mRNA-1"/>
    </source>
</evidence>
<dbReference type="NCBIfam" id="TIGR00172">
    <property type="entry name" value="maf"/>
    <property type="match status" value="1"/>
</dbReference>
<evidence type="ECO:0000256" key="1">
    <source>
        <dbReference type="ARBA" id="ARBA00001968"/>
    </source>
</evidence>
<evidence type="ECO:0000313" key="3">
    <source>
        <dbReference type="EMBL" id="VDO46374.1"/>
    </source>
</evidence>
<dbReference type="SUPFAM" id="SSF52972">
    <property type="entry name" value="ITPase-like"/>
    <property type="match status" value="1"/>
</dbReference>
<gene>
    <name evidence="3" type="ORF">BTMF_LOCUS13624</name>
</gene>
<dbReference type="STRING" id="42155.A0A0R3R6I9"/>
<evidence type="ECO:0000256" key="2">
    <source>
        <dbReference type="ARBA" id="ARBA00022801"/>
    </source>
</evidence>
<reference evidence="3 4" key="2">
    <citation type="submission" date="2018-11" db="EMBL/GenBank/DDBJ databases">
        <authorList>
            <consortium name="Pathogen Informatics"/>
        </authorList>
    </citation>
    <scope>NUCLEOTIDE SEQUENCE [LARGE SCALE GENOMIC DNA]</scope>
</reference>
<evidence type="ECO:0000313" key="4">
    <source>
        <dbReference type="Proteomes" id="UP000280834"/>
    </source>
</evidence>
<keyword evidence="4" id="KW-1185">Reference proteome</keyword>
<dbReference type="Proteomes" id="UP000280834">
    <property type="component" value="Unassembled WGS sequence"/>
</dbReference>
<dbReference type="Pfam" id="PF02545">
    <property type="entry name" value="Maf"/>
    <property type="match status" value="1"/>
</dbReference>
<protein>
    <submittedName>
        <fullName evidence="5">Septum formation protein Maf</fullName>
    </submittedName>
</protein>
<accession>A0A0R3R6I9</accession>